<dbReference type="EMBL" id="CAKOFQ010006918">
    <property type="protein sequence ID" value="CAH1982296.1"/>
    <property type="molecule type" value="Genomic_DNA"/>
</dbReference>
<name>A0A9P0PFS5_ACAOB</name>
<sequence length="14" mass="1774">MFFMQMNFSEKKCC</sequence>
<keyword evidence="2" id="KW-1185">Reference proteome</keyword>
<organism evidence="1 2">
    <name type="scientific">Acanthoscelides obtectus</name>
    <name type="common">Bean weevil</name>
    <name type="synonym">Bruchus obtectus</name>
    <dbReference type="NCBI Taxonomy" id="200917"/>
    <lineage>
        <taxon>Eukaryota</taxon>
        <taxon>Metazoa</taxon>
        <taxon>Ecdysozoa</taxon>
        <taxon>Arthropoda</taxon>
        <taxon>Hexapoda</taxon>
        <taxon>Insecta</taxon>
        <taxon>Pterygota</taxon>
        <taxon>Neoptera</taxon>
        <taxon>Endopterygota</taxon>
        <taxon>Coleoptera</taxon>
        <taxon>Polyphaga</taxon>
        <taxon>Cucujiformia</taxon>
        <taxon>Chrysomeloidea</taxon>
        <taxon>Chrysomelidae</taxon>
        <taxon>Bruchinae</taxon>
        <taxon>Bruchini</taxon>
        <taxon>Acanthoscelides</taxon>
    </lineage>
</organism>
<evidence type="ECO:0000313" key="2">
    <source>
        <dbReference type="Proteomes" id="UP001152888"/>
    </source>
</evidence>
<reference evidence="1" key="1">
    <citation type="submission" date="2022-03" db="EMBL/GenBank/DDBJ databases">
        <authorList>
            <person name="Sayadi A."/>
        </authorList>
    </citation>
    <scope>NUCLEOTIDE SEQUENCE</scope>
</reference>
<dbReference type="Proteomes" id="UP001152888">
    <property type="component" value="Unassembled WGS sequence"/>
</dbReference>
<proteinExistence type="predicted"/>
<protein>
    <submittedName>
        <fullName evidence="1">Uncharacterized protein</fullName>
    </submittedName>
</protein>
<gene>
    <name evidence="1" type="ORF">ACAOBT_LOCUS14930</name>
</gene>
<accession>A0A9P0PFS5</accession>
<comment type="caution">
    <text evidence="1">The sequence shown here is derived from an EMBL/GenBank/DDBJ whole genome shotgun (WGS) entry which is preliminary data.</text>
</comment>
<evidence type="ECO:0000313" key="1">
    <source>
        <dbReference type="EMBL" id="CAH1982296.1"/>
    </source>
</evidence>